<accession>A0AA88SK91</accession>
<feature type="region of interest" description="Disordered" evidence="1">
    <location>
        <begin position="215"/>
        <end position="243"/>
    </location>
</feature>
<dbReference type="EMBL" id="JAVXUO010000360">
    <property type="protein sequence ID" value="KAK2992965.1"/>
    <property type="molecule type" value="Genomic_DNA"/>
</dbReference>
<dbReference type="CDD" id="cd09272">
    <property type="entry name" value="RNase_HI_RT_Ty1"/>
    <property type="match status" value="1"/>
</dbReference>
<dbReference type="AlphaFoldDB" id="A0AA88SK91"/>
<feature type="compositionally biased region" description="Polar residues" evidence="1">
    <location>
        <begin position="216"/>
        <end position="243"/>
    </location>
</feature>
<reference evidence="2" key="1">
    <citation type="submission" date="2022-12" db="EMBL/GenBank/DDBJ databases">
        <title>Draft genome assemblies for two species of Escallonia (Escalloniales).</title>
        <authorList>
            <person name="Chanderbali A."/>
            <person name="Dervinis C."/>
            <person name="Anghel I."/>
            <person name="Soltis D."/>
            <person name="Soltis P."/>
            <person name="Zapata F."/>
        </authorList>
    </citation>
    <scope>NUCLEOTIDE SEQUENCE</scope>
    <source>
        <strain evidence="2">UCBG92.1500</strain>
        <tissue evidence="2">Leaf</tissue>
    </source>
</reference>
<evidence type="ECO:0000313" key="3">
    <source>
        <dbReference type="Proteomes" id="UP001187471"/>
    </source>
</evidence>
<organism evidence="2 3">
    <name type="scientific">Escallonia rubra</name>
    <dbReference type="NCBI Taxonomy" id="112253"/>
    <lineage>
        <taxon>Eukaryota</taxon>
        <taxon>Viridiplantae</taxon>
        <taxon>Streptophyta</taxon>
        <taxon>Embryophyta</taxon>
        <taxon>Tracheophyta</taxon>
        <taxon>Spermatophyta</taxon>
        <taxon>Magnoliopsida</taxon>
        <taxon>eudicotyledons</taxon>
        <taxon>Gunneridae</taxon>
        <taxon>Pentapetalae</taxon>
        <taxon>asterids</taxon>
        <taxon>campanulids</taxon>
        <taxon>Escalloniales</taxon>
        <taxon>Escalloniaceae</taxon>
        <taxon>Escallonia</taxon>
    </lineage>
</organism>
<protein>
    <submittedName>
        <fullName evidence="2">Uncharacterized protein</fullName>
    </submittedName>
</protein>
<keyword evidence="3" id="KW-1185">Reference proteome</keyword>
<dbReference type="Proteomes" id="UP001187471">
    <property type="component" value="Unassembled WGS sequence"/>
</dbReference>
<gene>
    <name evidence="2" type="ORF">RJ640_017515</name>
</gene>
<dbReference type="Pfam" id="PF14223">
    <property type="entry name" value="Retrotran_gag_2"/>
    <property type="match status" value="1"/>
</dbReference>
<feature type="region of interest" description="Disordered" evidence="1">
    <location>
        <begin position="158"/>
        <end position="178"/>
    </location>
</feature>
<name>A0AA88SK91_9ASTE</name>
<proteinExistence type="predicted"/>
<sequence>MLPHSHGGAWRRVRAILWSVFVTAGGWSVFLASYDELPTCKALWEQLKFSFGGTSTTRLRSLVIKFEEYTKDPKHTMSEHLRVMSNMIGKLRDAGHALTDEQQVRAVIRSLPASWANMKQILTHSENIKNFYDVSQHVILEAETRDADKTLTYVAQEGSRNANGKRGRQKSDFPSIGDASKNLDLYELEEVEPILPSPSEGGELVPHPVVAEDSVSDLQPSGSIPDSGSTPQGPLGQQDSQLRGVTAHRDEAVAVHCENTVALDFVKDPKYHGKAKHISLRYHFIRTLVAQGEVSMKHIPTGRMVADPLTKPIARDVFLSHIRSMGLRRYYESDWVEKLRLCHEEDTQCRYFSMYPWIMDDAVSRGMSRKAVGSNWNDMRALGRKFNITPCCVIHSPGDFVDFRFDMSHEYITYERFNTAHYEGFESV</sequence>
<evidence type="ECO:0000313" key="2">
    <source>
        <dbReference type="EMBL" id="KAK2992965.1"/>
    </source>
</evidence>
<evidence type="ECO:0000256" key="1">
    <source>
        <dbReference type="SAM" id="MobiDB-lite"/>
    </source>
</evidence>
<comment type="caution">
    <text evidence="2">The sequence shown here is derived from an EMBL/GenBank/DDBJ whole genome shotgun (WGS) entry which is preliminary data.</text>
</comment>